<name>A0A164XR58_9AGAM</name>
<evidence type="ECO:0000256" key="6">
    <source>
        <dbReference type="ARBA" id="ARBA00022679"/>
    </source>
</evidence>
<dbReference type="InterPro" id="IPR002088">
    <property type="entry name" value="Prenyl_trans_a"/>
</dbReference>
<dbReference type="OrthoDB" id="10255768at2759"/>
<evidence type="ECO:0000256" key="12">
    <source>
        <dbReference type="ARBA" id="ARBA00043086"/>
    </source>
</evidence>
<dbReference type="Proteomes" id="UP000076722">
    <property type="component" value="Unassembled WGS sequence"/>
</dbReference>
<dbReference type="EC" id="2.5.1.59" evidence="3"/>
<evidence type="ECO:0000256" key="11">
    <source>
        <dbReference type="ARBA" id="ARBA00042436"/>
    </source>
</evidence>
<evidence type="ECO:0000256" key="3">
    <source>
        <dbReference type="ARBA" id="ARBA00012700"/>
    </source>
</evidence>
<protein>
    <recommendedName>
        <fullName evidence="9">Protein farnesyltransferase/geranylgeranyltransferase type-1 subunit alpha</fullName>
        <ecNumber evidence="4">2.5.1.58</ecNumber>
        <ecNumber evidence="3">2.5.1.59</ecNumber>
    </recommendedName>
    <alternativeName>
        <fullName evidence="12">CAAX farnesyltransferase subunit alpha</fullName>
    </alternativeName>
    <alternativeName>
        <fullName evidence="11">FTase-alpha</fullName>
    </alternativeName>
    <alternativeName>
        <fullName evidence="10">Ras proteins prenyltransferase subunit alpha</fullName>
    </alternativeName>
    <alternativeName>
        <fullName evidence="13">Type I protein geranyl-geranyltransferase subunit alpha</fullName>
    </alternativeName>
</protein>
<accession>A0A164XR58</accession>
<dbReference type="Gene3D" id="1.25.40.120">
    <property type="entry name" value="Protein prenylyltransferase"/>
    <property type="match status" value="1"/>
</dbReference>
<evidence type="ECO:0000256" key="9">
    <source>
        <dbReference type="ARBA" id="ARBA00040965"/>
    </source>
</evidence>
<keyword evidence="6 14" id="KW-0808">Transferase</keyword>
<dbReference type="GO" id="GO:0004662">
    <property type="term" value="F:CAAX-protein geranylgeranyltransferase activity"/>
    <property type="evidence" value="ECO:0007669"/>
    <property type="project" value="UniProtKB-EC"/>
</dbReference>
<keyword evidence="7" id="KW-0677">Repeat</keyword>
<evidence type="ECO:0000256" key="7">
    <source>
        <dbReference type="ARBA" id="ARBA00022737"/>
    </source>
</evidence>
<evidence type="ECO:0000256" key="10">
    <source>
        <dbReference type="ARBA" id="ARBA00041392"/>
    </source>
</evidence>
<sequence length="337" mass="39185">MPGDSVLYSERPEWSDIQPIAQYETVTPVAPIFYSDEYKDATGYFRAVVKANERSERVLQLTEHIIRLNPGHYSVWQYRWSTLLALGSSLEDELLLMDELATTYLKTYQVWHHRRLIITELGGKSNPARELRFIRQGLNVDSKNYHTWAYRQWLLAHFNEDALWEGELPFVEEMLDEDVRNNSAWHHRFFTVWQSGVRAGEEDREYTLNRELSYTKEKIALAPNNGSAWNYLRGVLDFTKTSYSTLRTFIEPYTAPRDESEPEVLDLDNPLPSKDAQLPCVAAIEFLAEIYESEVDNAKRAAELYRSLAEVHDKIREKYWNYRVGEALSSAGQVVAS</sequence>
<dbReference type="SUPFAM" id="SSF48439">
    <property type="entry name" value="Protein prenylyltransferase"/>
    <property type="match status" value="1"/>
</dbReference>
<dbReference type="GO" id="GO:0005953">
    <property type="term" value="C:CAAX-protein geranylgeranyltransferase complex"/>
    <property type="evidence" value="ECO:0007669"/>
    <property type="project" value="TreeGrafter"/>
</dbReference>
<evidence type="ECO:0000256" key="8">
    <source>
        <dbReference type="ARBA" id="ARBA00022842"/>
    </source>
</evidence>
<gene>
    <name evidence="14" type="ORF">SISNIDRAFT_450845</name>
</gene>
<dbReference type="GO" id="GO:0004660">
    <property type="term" value="F:protein farnesyltransferase activity"/>
    <property type="evidence" value="ECO:0007669"/>
    <property type="project" value="UniProtKB-EC"/>
</dbReference>
<dbReference type="PANTHER" id="PTHR11129:SF1">
    <property type="entry name" value="PROTEIN FARNESYLTRANSFERASE_GERANYLGERANYLTRANSFERASE TYPE-1 SUBUNIT ALPHA"/>
    <property type="match status" value="1"/>
</dbReference>
<evidence type="ECO:0000256" key="4">
    <source>
        <dbReference type="ARBA" id="ARBA00012702"/>
    </source>
</evidence>
<dbReference type="STRING" id="1314777.A0A164XR58"/>
<dbReference type="GO" id="GO:0005965">
    <property type="term" value="C:protein farnesyltransferase complex"/>
    <property type="evidence" value="ECO:0007669"/>
    <property type="project" value="TreeGrafter"/>
</dbReference>
<organism evidence="14 15">
    <name type="scientific">Sistotremastrum niveocremeum HHB9708</name>
    <dbReference type="NCBI Taxonomy" id="1314777"/>
    <lineage>
        <taxon>Eukaryota</taxon>
        <taxon>Fungi</taxon>
        <taxon>Dikarya</taxon>
        <taxon>Basidiomycota</taxon>
        <taxon>Agaricomycotina</taxon>
        <taxon>Agaricomycetes</taxon>
        <taxon>Sistotremastrales</taxon>
        <taxon>Sistotremastraceae</taxon>
        <taxon>Sertulicium</taxon>
        <taxon>Sertulicium niveocremeum</taxon>
    </lineage>
</organism>
<keyword evidence="8" id="KW-0460">Magnesium</keyword>
<comment type="similarity">
    <text evidence="2">Belongs to the protein prenyltransferase subunit alpha family.</text>
</comment>
<dbReference type="PROSITE" id="PS51147">
    <property type="entry name" value="PFTA"/>
    <property type="match status" value="5"/>
</dbReference>
<keyword evidence="15" id="KW-1185">Reference proteome</keyword>
<dbReference type="PANTHER" id="PTHR11129">
    <property type="entry name" value="PROTEIN FARNESYLTRANSFERASE ALPHA SUBUNIT/RAB GERANYLGERANYL TRANSFERASE ALPHA SUBUNIT"/>
    <property type="match status" value="1"/>
</dbReference>
<reference evidence="14 15" key="1">
    <citation type="journal article" date="2016" name="Mol. Biol. Evol.">
        <title>Comparative Genomics of Early-Diverging Mushroom-Forming Fungi Provides Insights into the Origins of Lignocellulose Decay Capabilities.</title>
        <authorList>
            <person name="Nagy L.G."/>
            <person name="Riley R."/>
            <person name="Tritt A."/>
            <person name="Adam C."/>
            <person name="Daum C."/>
            <person name="Floudas D."/>
            <person name="Sun H."/>
            <person name="Yadav J.S."/>
            <person name="Pangilinan J."/>
            <person name="Larsson K.H."/>
            <person name="Matsuura K."/>
            <person name="Barry K."/>
            <person name="Labutti K."/>
            <person name="Kuo R."/>
            <person name="Ohm R.A."/>
            <person name="Bhattacharya S.S."/>
            <person name="Shirouzu T."/>
            <person name="Yoshinaga Y."/>
            <person name="Martin F.M."/>
            <person name="Grigoriev I.V."/>
            <person name="Hibbett D.S."/>
        </authorList>
    </citation>
    <scope>NUCLEOTIDE SEQUENCE [LARGE SCALE GENOMIC DNA]</scope>
    <source>
        <strain evidence="14 15">HHB9708</strain>
    </source>
</reference>
<proteinExistence type="inferred from homology"/>
<evidence type="ECO:0000256" key="1">
    <source>
        <dbReference type="ARBA" id="ARBA00001946"/>
    </source>
</evidence>
<evidence type="ECO:0000313" key="14">
    <source>
        <dbReference type="EMBL" id="KZS96213.1"/>
    </source>
</evidence>
<dbReference type="EMBL" id="KV419399">
    <property type="protein sequence ID" value="KZS96213.1"/>
    <property type="molecule type" value="Genomic_DNA"/>
</dbReference>
<evidence type="ECO:0000313" key="15">
    <source>
        <dbReference type="Proteomes" id="UP000076722"/>
    </source>
</evidence>
<evidence type="ECO:0000256" key="13">
    <source>
        <dbReference type="ARBA" id="ARBA00043219"/>
    </source>
</evidence>
<dbReference type="AlphaFoldDB" id="A0A164XR58"/>
<evidence type="ECO:0000256" key="5">
    <source>
        <dbReference type="ARBA" id="ARBA00022602"/>
    </source>
</evidence>
<comment type="cofactor">
    <cofactor evidence="1">
        <name>Mg(2+)</name>
        <dbReference type="ChEBI" id="CHEBI:18420"/>
    </cofactor>
</comment>
<dbReference type="EC" id="2.5.1.58" evidence="4"/>
<dbReference type="Pfam" id="PF01239">
    <property type="entry name" value="PPTA"/>
    <property type="match status" value="5"/>
</dbReference>
<evidence type="ECO:0000256" key="2">
    <source>
        <dbReference type="ARBA" id="ARBA00006734"/>
    </source>
</evidence>
<keyword evidence="5" id="KW-0637">Prenyltransferase</keyword>